<reference evidence="6" key="2">
    <citation type="submission" date="2021-03" db="UniProtKB">
        <authorList>
            <consortium name="EnsemblPlants"/>
        </authorList>
    </citation>
    <scope>IDENTIFICATION</scope>
</reference>
<dbReference type="PROSITE" id="PS50217">
    <property type="entry name" value="BZIP"/>
    <property type="match status" value="1"/>
</dbReference>
<dbReference type="CDD" id="cd14707">
    <property type="entry name" value="bZIP_plant_BZIP46"/>
    <property type="match status" value="1"/>
</dbReference>
<dbReference type="OMA" id="NGPLNHE"/>
<sequence length="292" mass="32109">MSSSSGAEEIEISNTSSTSETRRRRRRNNSLSLHNTGSSSSSSSKKSFSSSSTSSRTSSTAPSTTKAMEEVWKDLNLTSLSETTNTVTVVPPPPPPPQLNNINNNHTNYRNMIYQDFLARPFCTDRPPTTMVPPPAPSPDSTLFGSPLPQPLTALSLNSGPEFPFLDGSLTDPSLHPNNPISNVSSFTSPFETLDSSSCLLNTFGKKRFQTENGSASGDRRNKRMIKNRESAARSRARKQAYTNELELVVAQLSEENERLRRRQNQINEEAAAAADKLPKKRSLQRTLTAPF</sequence>
<organism evidence="6 7">
    <name type="scientific">Cannabis sativa</name>
    <name type="common">Hemp</name>
    <name type="synonym">Marijuana</name>
    <dbReference type="NCBI Taxonomy" id="3483"/>
    <lineage>
        <taxon>Eukaryota</taxon>
        <taxon>Viridiplantae</taxon>
        <taxon>Streptophyta</taxon>
        <taxon>Embryophyta</taxon>
        <taxon>Tracheophyta</taxon>
        <taxon>Spermatophyta</taxon>
        <taxon>Magnoliopsida</taxon>
        <taxon>eudicotyledons</taxon>
        <taxon>Gunneridae</taxon>
        <taxon>Pentapetalae</taxon>
        <taxon>rosids</taxon>
        <taxon>fabids</taxon>
        <taxon>Rosales</taxon>
        <taxon>Cannabaceae</taxon>
        <taxon>Cannabis</taxon>
    </lineage>
</organism>
<dbReference type="EMBL" id="UZAU01000400">
    <property type="status" value="NOT_ANNOTATED_CDS"/>
    <property type="molecule type" value="Genomic_DNA"/>
</dbReference>
<dbReference type="SMART" id="SM00338">
    <property type="entry name" value="BRLZ"/>
    <property type="match status" value="1"/>
</dbReference>
<dbReference type="InterPro" id="IPR004827">
    <property type="entry name" value="bZIP"/>
</dbReference>
<reference evidence="6" key="1">
    <citation type="submission" date="2018-11" db="EMBL/GenBank/DDBJ databases">
        <authorList>
            <person name="Grassa J C."/>
        </authorList>
    </citation>
    <scope>NUCLEOTIDE SEQUENCE [LARGE SCALE GENOMIC DNA]</scope>
</reference>
<feature type="compositionally biased region" description="Low complexity" evidence="4">
    <location>
        <begin position="29"/>
        <end position="65"/>
    </location>
</feature>
<name>A0A803PEM6_CANSA</name>
<keyword evidence="3" id="KW-0539">Nucleus</keyword>
<dbReference type="InterPro" id="IPR046347">
    <property type="entry name" value="bZIP_sf"/>
</dbReference>
<dbReference type="GO" id="GO:0003700">
    <property type="term" value="F:DNA-binding transcription factor activity"/>
    <property type="evidence" value="ECO:0007669"/>
    <property type="project" value="InterPro"/>
</dbReference>
<dbReference type="Pfam" id="PF00170">
    <property type="entry name" value="bZIP_1"/>
    <property type="match status" value="1"/>
</dbReference>
<dbReference type="OrthoDB" id="644067at2759"/>
<protein>
    <recommendedName>
        <fullName evidence="5">BZIP domain-containing protein</fullName>
    </recommendedName>
</protein>
<dbReference type="SUPFAM" id="SSF57959">
    <property type="entry name" value="Leucine zipper domain"/>
    <property type="match status" value="1"/>
</dbReference>
<feature type="region of interest" description="Disordered" evidence="4">
    <location>
        <begin position="210"/>
        <end position="239"/>
    </location>
</feature>
<dbReference type="EnsemblPlants" id="evm.model.04.1805">
    <property type="protein sequence ID" value="cds.evm.model.04.1805"/>
    <property type="gene ID" value="evm.TU.04.1805"/>
</dbReference>
<feature type="region of interest" description="Disordered" evidence="4">
    <location>
        <begin position="271"/>
        <end position="292"/>
    </location>
</feature>
<keyword evidence="2" id="KW-0238">DNA-binding</keyword>
<evidence type="ECO:0000256" key="1">
    <source>
        <dbReference type="ARBA" id="ARBA00004123"/>
    </source>
</evidence>
<dbReference type="PANTHER" id="PTHR22952:SF433">
    <property type="entry name" value="PROTEIN FD"/>
    <property type="match status" value="1"/>
</dbReference>
<dbReference type="PANTHER" id="PTHR22952">
    <property type="entry name" value="CAMP-RESPONSE ELEMENT BINDING PROTEIN-RELATED"/>
    <property type="match status" value="1"/>
</dbReference>
<feature type="compositionally biased region" description="Low complexity" evidence="4">
    <location>
        <begin position="1"/>
        <end position="19"/>
    </location>
</feature>
<evidence type="ECO:0000256" key="2">
    <source>
        <dbReference type="ARBA" id="ARBA00023125"/>
    </source>
</evidence>
<dbReference type="Gramene" id="evm.model.04.1805">
    <property type="protein sequence ID" value="cds.evm.model.04.1805"/>
    <property type="gene ID" value="evm.TU.04.1805"/>
</dbReference>
<keyword evidence="7" id="KW-1185">Reference proteome</keyword>
<evidence type="ECO:0000259" key="5">
    <source>
        <dbReference type="PROSITE" id="PS50217"/>
    </source>
</evidence>
<dbReference type="Proteomes" id="UP000596661">
    <property type="component" value="Chromosome 4"/>
</dbReference>
<dbReference type="FunFam" id="1.20.5.170:FF:000036">
    <property type="entry name" value="ABSCISIC ACID-INSENSITIVE 5-like protein 2"/>
    <property type="match status" value="1"/>
</dbReference>
<dbReference type="InterPro" id="IPR043452">
    <property type="entry name" value="BZIP46-like"/>
</dbReference>
<feature type="region of interest" description="Disordered" evidence="4">
    <location>
        <begin position="1"/>
        <end position="68"/>
    </location>
</feature>
<dbReference type="PROSITE" id="PS00036">
    <property type="entry name" value="BZIP_BASIC"/>
    <property type="match status" value="1"/>
</dbReference>
<evidence type="ECO:0000256" key="3">
    <source>
        <dbReference type="ARBA" id="ARBA00023242"/>
    </source>
</evidence>
<evidence type="ECO:0000313" key="6">
    <source>
        <dbReference type="EnsemblPlants" id="cds.evm.model.04.1805"/>
    </source>
</evidence>
<evidence type="ECO:0000313" key="7">
    <source>
        <dbReference type="Proteomes" id="UP000596661"/>
    </source>
</evidence>
<comment type="subcellular location">
    <subcellularLocation>
        <location evidence="1">Nucleus</location>
    </subcellularLocation>
</comment>
<accession>A0A803PEM6</accession>
<dbReference type="AlphaFoldDB" id="A0A803PEM6"/>
<evidence type="ECO:0000256" key="4">
    <source>
        <dbReference type="SAM" id="MobiDB-lite"/>
    </source>
</evidence>
<proteinExistence type="predicted"/>
<dbReference type="GO" id="GO:0005634">
    <property type="term" value="C:nucleus"/>
    <property type="evidence" value="ECO:0007669"/>
    <property type="project" value="UniProtKB-SubCell"/>
</dbReference>
<dbReference type="GO" id="GO:0045893">
    <property type="term" value="P:positive regulation of DNA-templated transcription"/>
    <property type="evidence" value="ECO:0007669"/>
    <property type="project" value="InterPro"/>
</dbReference>
<feature type="domain" description="BZIP" evidence="5">
    <location>
        <begin position="218"/>
        <end position="270"/>
    </location>
</feature>
<dbReference type="GO" id="GO:0003677">
    <property type="term" value="F:DNA binding"/>
    <property type="evidence" value="ECO:0007669"/>
    <property type="project" value="UniProtKB-KW"/>
</dbReference>
<dbReference type="Gene3D" id="1.20.5.170">
    <property type="match status" value="1"/>
</dbReference>